<evidence type="ECO:0000313" key="2">
    <source>
        <dbReference type="EMBL" id="KAG7503577.1"/>
    </source>
</evidence>
<dbReference type="Proteomes" id="UP000693946">
    <property type="component" value="Linkage Group LG2"/>
</dbReference>
<feature type="region of interest" description="Disordered" evidence="1">
    <location>
        <begin position="1"/>
        <end position="110"/>
    </location>
</feature>
<evidence type="ECO:0000256" key="1">
    <source>
        <dbReference type="SAM" id="MobiDB-lite"/>
    </source>
</evidence>
<accession>A0AAV6RH13</accession>
<comment type="caution">
    <text evidence="2">The sequence shown here is derived from an EMBL/GenBank/DDBJ whole genome shotgun (WGS) entry which is preliminary data.</text>
</comment>
<dbReference type="AlphaFoldDB" id="A0AAV6RH13"/>
<sequence length="110" mass="12010">MKSRHEVAGSSRGGMGWKRSRDLDDNPAPDTARRPDPGAHITSPVRRNAASLLPPVERRQTDAATPHVDDMSEHLSERRTRGAGGVALKFKVTPSDCDSSGQRRGNRREG</sequence>
<keyword evidence="3" id="KW-1185">Reference proteome</keyword>
<name>A0AAV6RH13_SOLSE</name>
<dbReference type="EMBL" id="JAGKHQ010000012">
    <property type="protein sequence ID" value="KAG7503577.1"/>
    <property type="molecule type" value="Genomic_DNA"/>
</dbReference>
<reference evidence="2 3" key="1">
    <citation type="journal article" date="2021" name="Sci. Rep.">
        <title>Chromosome anchoring in Senegalese sole (Solea senegalensis) reveals sex-associated markers and genome rearrangements in flatfish.</title>
        <authorList>
            <person name="Guerrero-Cozar I."/>
            <person name="Gomez-Garrido J."/>
            <person name="Berbel C."/>
            <person name="Martinez-Blanch J.F."/>
            <person name="Alioto T."/>
            <person name="Claros M.G."/>
            <person name="Gagnaire P.A."/>
            <person name="Manchado M."/>
        </authorList>
    </citation>
    <scope>NUCLEOTIDE SEQUENCE [LARGE SCALE GENOMIC DNA]</scope>
    <source>
        <strain evidence="2">Sse05_10M</strain>
    </source>
</reference>
<proteinExistence type="predicted"/>
<gene>
    <name evidence="2" type="ORF">JOB18_041094</name>
</gene>
<organism evidence="2 3">
    <name type="scientific">Solea senegalensis</name>
    <name type="common">Senegalese sole</name>
    <dbReference type="NCBI Taxonomy" id="28829"/>
    <lineage>
        <taxon>Eukaryota</taxon>
        <taxon>Metazoa</taxon>
        <taxon>Chordata</taxon>
        <taxon>Craniata</taxon>
        <taxon>Vertebrata</taxon>
        <taxon>Euteleostomi</taxon>
        <taxon>Actinopterygii</taxon>
        <taxon>Neopterygii</taxon>
        <taxon>Teleostei</taxon>
        <taxon>Neoteleostei</taxon>
        <taxon>Acanthomorphata</taxon>
        <taxon>Carangaria</taxon>
        <taxon>Pleuronectiformes</taxon>
        <taxon>Pleuronectoidei</taxon>
        <taxon>Soleidae</taxon>
        <taxon>Solea</taxon>
    </lineage>
</organism>
<evidence type="ECO:0000313" key="3">
    <source>
        <dbReference type="Proteomes" id="UP000693946"/>
    </source>
</evidence>
<feature type="compositionally biased region" description="Basic and acidic residues" evidence="1">
    <location>
        <begin position="56"/>
        <end position="80"/>
    </location>
</feature>
<protein>
    <submittedName>
        <fullName evidence="2">Uncharacterized protein</fullName>
    </submittedName>
</protein>